<keyword evidence="1" id="KW-0812">Transmembrane</keyword>
<feature type="transmembrane region" description="Helical" evidence="1">
    <location>
        <begin position="12"/>
        <end position="31"/>
    </location>
</feature>
<feature type="transmembrane region" description="Helical" evidence="1">
    <location>
        <begin position="111"/>
        <end position="134"/>
    </location>
</feature>
<evidence type="ECO:0000256" key="1">
    <source>
        <dbReference type="SAM" id="Phobius"/>
    </source>
</evidence>
<keyword evidence="1" id="KW-0472">Membrane</keyword>
<evidence type="ECO:0000313" key="3">
    <source>
        <dbReference type="Proteomes" id="UP001195963"/>
    </source>
</evidence>
<protein>
    <submittedName>
        <fullName evidence="2">Uncharacterized protein</fullName>
    </submittedName>
</protein>
<dbReference type="EMBL" id="JAHZST010000016">
    <property type="protein sequence ID" value="MBW8185700.1"/>
    <property type="molecule type" value="Genomic_DNA"/>
</dbReference>
<feature type="transmembrane region" description="Helical" evidence="1">
    <location>
        <begin position="163"/>
        <end position="184"/>
    </location>
</feature>
<sequence>MFSKAVNNFKLINPLPAFWWLGIGYIAQYFWPETLLNSDNMSVTSFQAGVALSVLLALIALFIASVFYENRPNESKFLNFMYSSSKQFSELAMAVFGFSSAYFFHNETYLLALSLILLSVLLATAVNHIFLVVFNENETGTLKFILGLDQKYKKEWCSTSVKVIAGLVALGTFTFLVAFILGLLKA</sequence>
<feature type="transmembrane region" description="Helical" evidence="1">
    <location>
        <begin position="88"/>
        <end position="105"/>
    </location>
</feature>
<feature type="transmembrane region" description="Helical" evidence="1">
    <location>
        <begin position="46"/>
        <end position="68"/>
    </location>
</feature>
<keyword evidence="3" id="KW-1185">Reference proteome</keyword>
<dbReference type="Proteomes" id="UP001195963">
    <property type="component" value="Unassembled WGS sequence"/>
</dbReference>
<organism evidence="2 3">
    <name type="scientific">Shewanella nanhaiensis</name>
    <dbReference type="NCBI Taxonomy" id="2864872"/>
    <lineage>
        <taxon>Bacteria</taxon>
        <taxon>Pseudomonadati</taxon>
        <taxon>Pseudomonadota</taxon>
        <taxon>Gammaproteobacteria</taxon>
        <taxon>Alteromonadales</taxon>
        <taxon>Shewanellaceae</taxon>
        <taxon>Shewanella</taxon>
    </lineage>
</organism>
<evidence type="ECO:0000313" key="2">
    <source>
        <dbReference type="EMBL" id="MBW8185700.1"/>
    </source>
</evidence>
<name>A0ABS7E7S0_9GAMM</name>
<comment type="caution">
    <text evidence="2">The sequence shown here is derived from an EMBL/GenBank/DDBJ whole genome shotgun (WGS) entry which is preliminary data.</text>
</comment>
<keyword evidence="1" id="KW-1133">Transmembrane helix</keyword>
<dbReference type="RefSeq" id="WP_220111099.1">
    <property type="nucleotide sequence ID" value="NZ_JAHZST010000016.1"/>
</dbReference>
<reference evidence="2 3" key="1">
    <citation type="submission" date="2021-07" db="EMBL/GenBank/DDBJ databases">
        <title>Shewanella sp. nov, isolated from SCS.</title>
        <authorList>
            <person name="Cao W.R."/>
        </authorList>
    </citation>
    <scope>NUCLEOTIDE SEQUENCE [LARGE SCALE GENOMIC DNA]</scope>
    <source>
        <strain evidence="2 3">NR704-98</strain>
    </source>
</reference>
<proteinExistence type="predicted"/>
<gene>
    <name evidence="2" type="ORF">K0625_18835</name>
</gene>
<accession>A0ABS7E7S0</accession>